<proteinExistence type="predicted"/>
<evidence type="ECO:0000313" key="2">
    <source>
        <dbReference type="Proteomes" id="UP000307720"/>
    </source>
</evidence>
<comment type="caution">
    <text evidence="1">The sequence shown here is derived from an EMBL/GenBank/DDBJ whole genome shotgun (WGS) entry which is preliminary data.</text>
</comment>
<protein>
    <submittedName>
        <fullName evidence="1">Sigma-70 family RNA polymerase sigma factor</fullName>
    </submittedName>
</protein>
<accession>A0AC61R224</accession>
<organism evidence="1 2">
    <name type="scientific">Hominisplanchenecus murintestinalis</name>
    <dbReference type="NCBI Taxonomy" id="2941517"/>
    <lineage>
        <taxon>Bacteria</taxon>
        <taxon>Bacillati</taxon>
        <taxon>Bacillota</taxon>
        <taxon>Clostridia</taxon>
        <taxon>Lachnospirales</taxon>
        <taxon>Lachnospiraceae</taxon>
        <taxon>Hominisplanchenecus</taxon>
    </lineage>
</organism>
<gene>
    <name evidence="1" type="ORF">E5357_06740</name>
</gene>
<name>A0AC61R224_9FIRM</name>
<dbReference type="Proteomes" id="UP000307720">
    <property type="component" value="Unassembled WGS sequence"/>
</dbReference>
<reference evidence="1" key="1">
    <citation type="submission" date="2019-04" db="EMBL/GenBank/DDBJ databases">
        <title>Microbes associate with the intestines of laboratory mice.</title>
        <authorList>
            <person name="Navarre W."/>
            <person name="Wong E."/>
            <person name="Huang K."/>
            <person name="Tropini C."/>
            <person name="Ng K."/>
            <person name="Yu B."/>
        </authorList>
    </citation>
    <scope>NUCLEOTIDE SEQUENCE</scope>
    <source>
        <strain evidence="1">NM72_1-8</strain>
    </source>
</reference>
<evidence type="ECO:0000313" key="1">
    <source>
        <dbReference type="EMBL" id="TGX99118.1"/>
    </source>
</evidence>
<keyword evidence="2" id="KW-1185">Reference proteome</keyword>
<sequence>MRDESEINRAVEEYADMVRRVCFYHLKNREDTEDVFQNVFLKYMLCDKPFKDREHEKAWLLRVAINACKDYVKSFFRRNAIPLETLREMEAGGMEEHREVLEAVLALPGKYKDVIYLHYYEGYSASEIGRILGKKENTVYSLLSRGRGMLKEELGGERIHE</sequence>
<dbReference type="EMBL" id="SRZB01000010">
    <property type="protein sequence ID" value="TGX99118.1"/>
    <property type="molecule type" value="Genomic_DNA"/>
</dbReference>